<gene>
    <name evidence="3" type="ORF">GCM10011505_10820</name>
</gene>
<comment type="caution">
    <text evidence="3">The sequence shown here is derived from an EMBL/GenBank/DDBJ whole genome shotgun (WGS) entry which is preliminary data.</text>
</comment>
<evidence type="ECO:0000313" key="3">
    <source>
        <dbReference type="EMBL" id="GGB31258.1"/>
    </source>
</evidence>
<evidence type="ECO:0000313" key="4">
    <source>
        <dbReference type="Proteomes" id="UP000603352"/>
    </source>
</evidence>
<feature type="transmembrane region" description="Helical" evidence="1">
    <location>
        <begin position="107"/>
        <end position="126"/>
    </location>
</feature>
<feature type="transmembrane region" description="Helical" evidence="1">
    <location>
        <begin position="74"/>
        <end position="95"/>
    </location>
</feature>
<evidence type="ECO:0000259" key="2">
    <source>
        <dbReference type="Pfam" id="PF00892"/>
    </source>
</evidence>
<keyword evidence="1" id="KW-0812">Transmembrane</keyword>
<feature type="transmembrane region" description="Helical" evidence="1">
    <location>
        <begin position="189"/>
        <end position="208"/>
    </location>
</feature>
<protein>
    <recommendedName>
        <fullName evidence="2">EamA domain-containing protein</fullName>
    </recommendedName>
</protein>
<proteinExistence type="predicted"/>
<keyword evidence="1" id="KW-1133">Transmembrane helix</keyword>
<reference evidence="4" key="1">
    <citation type="journal article" date="2019" name="Int. J. Syst. Evol. Microbiol.">
        <title>The Global Catalogue of Microorganisms (GCM) 10K type strain sequencing project: providing services to taxonomists for standard genome sequencing and annotation.</title>
        <authorList>
            <consortium name="The Broad Institute Genomics Platform"/>
            <consortium name="The Broad Institute Genome Sequencing Center for Infectious Disease"/>
            <person name="Wu L."/>
            <person name="Ma J."/>
        </authorList>
    </citation>
    <scope>NUCLEOTIDE SEQUENCE [LARGE SCALE GENOMIC DNA]</scope>
    <source>
        <strain evidence="4">CGMCC 1.10188</strain>
    </source>
</reference>
<feature type="transmembrane region" description="Helical" evidence="1">
    <location>
        <begin position="275"/>
        <end position="293"/>
    </location>
</feature>
<keyword evidence="1" id="KW-0472">Membrane</keyword>
<sequence>MSGSTGAGPVPARPGFAIIALWLGVLAVSTGAIFARMADAPALVIATGRMVIASLVLLPLIGLRHRTAIRGLSVRHLALAGVAGTFLALHFATWISSLSYTSIANSVLLVNTVPVWVALAGPLVGLDRLDRRGWIAVTLAFAGAAVVSAPSVSLEGDGLLGNLLAVAGAVAMAAYLLCGRALRARLDLVPYIMLAYGVAAIILLLATLAAGLPLLGHGTATYLALVAMALIPQLIGHSTYNWSLKALPATAVSISLLGEAVFASLWGWLFFAEGLPPSTLAGGALVLAGIVLAQTSLDRTRHAGAGQA</sequence>
<dbReference type="InterPro" id="IPR000620">
    <property type="entry name" value="EamA_dom"/>
</dbReference>
<evidence type="ECO:0000256" key="1">
    <source>
        <dbReference type="SAM" id="Phobius"/>
    </source>
</evidence>
<feature type="transmembrane region" description="Helical" evidence="1">
    <location>
        <begin position="159"/>
        <end position="177"/>
    </location>
</feature>
<feature type="transmembrane region" description="Helical" evidence="1">
    <location>
        <begin position="133"/>
        <end position="153"/>
    </location>
</feature>
<feature type="transmembrane region" description="Helical" evidence="1">
    <location>
        <begin position="214"/>
        <end position="235"/>
    </location>
</feature>
<organism evidence="3 4">
    <name type="scientific">Tistrella bauzanensis</name>
    <dbReference type="NCBI Taxonomy" id="657419"/>
    <lineage>
        <taxon>Bacteria</taxon>
        <taxon>Pseudomonadati</taxon>
        <taxon>Pseudomonadota</taxon>
        <taxon>Alphaproteobacteria</taxon>
        <taxon>Geminicoccales</taxon>
        <taxon>Geminicoccaceae</taxon>
        <taxon>Tistrella</taxon>
    </lineage>
</organism>
<dbReference type="RefSeq" id="WP_188575704.1">
    <property type="nucleotide sequence ID" value="NZ_BMDZ01000008.1"/>
</dbReference>
<dbReference type="PANTHER" id="PTHR22911">
    <property type="entry name" value="ACYL-MALONYL CONDENSING ENZYME-RELATED"/>
    <property type="match status" value="1"/>
</dbReference>
<dbReference type="SUPFAM" id="SSF103481">
    <property type="entry name" value="Multidrug resistance efflux transporter EmrE"/>
    <property type="match status" value="2"/>
</dbReference>
<feature type="transmembrane region" description="Helical" evidence="1">
    <location>
        <begin position="247"/>
        <end position="269"/>
    </location>
</feature>
<name>A0ABQ1IA30_9PROT</name>
<dbReference type="Pfam" id="PF00892">
    <property type="entry name" value="EamA"/>
    <property type="match status" value="2"/>
</dbReference>
<keyword evidence="4" id="KW-1185">Reference proteome</keyword>
<feature type="transmembrane region" description="Helical" evidence="1">
    <location>
        <begin position="40"/>
        <end position="62"/>
    </location>
</feature>
<dbReference type="EMBL" id="BMDZ01000008">
    <property type="protein sequence ID" value="GGB31258.1"/>
    <property type="molecule type" value="Genomic_DNA"/>
</dbReference>
<dbReference type="PANTHER" id="PTHR22911:SF76">
    <property type="entry name" value="EAMA DOMAIN-CONTAINING PROTEIN"/>
    <property type="match status" value="1"/>
</dbReference>
<dbReference type="Proteomes" id="UP000603352">
    <property type="component" value="Unassembled WGS sequence"/>
</dbReference>
<accession>A0ABQ1IA30</accession>
<feature type="domain" description="EamA" evidence="2">
    <location>
        <begin position="160"/>
        <end position="292"/>
    </location>
</feature>
<dbReference type="InterPro" id="IPR037185">
    <property type="entry name" value="EmrE-like"/>
</dbReference>
<feature type="domain" description="EamA" evidence="2">
    <location>
        <begin position="16"/>
        <end position="148"/>
    </location>
</feature>
<feature type="transmembrane region" description="Helical" evidence="1">
    <location>
        <begin position="12"/>
        <end position="34"/>
    </location>
</feature>